<dbReference type="InParanoid" id="A0A165PDJ4"/>
<evidence type="ECO:0000259" key="4">
    <source>
        <dbReference type="SMART" id="SM00322"/>
    </source>
</evidence>
<dbReference type="InterPro" id="IPR056553">
    <property type="entry name" value="KH_Mug60-KHD4"/>
</dbReference>
<dbReference type="SMART" id="SM00322">
    <property type="entry name" value="KH"/>
    <property type="match status" value="4"/>
</dbReference>
<feature type="domain" description="K Homology" evidence="4">
    <location>
        <begin position="488"/>
        <end position="566"/>
    </location>
</feature>
<evidence type="ECO:0000256" key="1">
    <source>
        <dbReference type="ARBA" id="ARBA00022737"/>
    </source>
</evidence>
<dbReference type="PROSITE" id="PS50084">
    <property type="entry name" value="KH_TYPE_1"/>
    <property type="match status" value="2"/>
</dbReference>
<feature type="domain" description="K Homology" evidence="4">
    <location>
        <begin position="419"/>
        <end position="487"/>
    </location>
</feature>
<keyword evidence="2" id="KW-0694">RNA-binding</keyword>
<accession>A0A165PDJ4</accession>
<organism evidence="5 6">
    <name type="scientific">Exidia glandulosa HHB12029</name>
    <dbReference type="NCBI Taxonomy" id="1314781"/>
    <lineage>
        <taxon>Eukaryota</taxon>
        <taxon>Fungi</taxon>
        <taxon>Dikarya</taxon>
        <taxon>Basidiomycota</taxon>
        <taxon>Agaricomycotina</taxon>
        <taxon>Agaricomycetes</taxon>
        <taxon>Auriculariales</taxon>
        <taxon>Exidiaceae</taxon>
        <taxon>Exidia</taxon>
    </lineage>
</organism>
<protein>
    <recommendedName>
        <fullName evidence="4">K Homology domain-containing protein</fullName>
    </recommendedName>
</protein>
<feature type="domain" description="K Homology" evidence="4">
    <location>
        <begin position="177"/>
        <end position="267"/>
    </location>
</feature>
<evidence type="ECO:0000256" key="3">
    <source>
        <dbReference type="SAM" id="MobiDB-lite"/>
    </source>
</evidence>
<feature type="domain" description="K Homology" evidence="4">
    <location>
        <begin position="571"/>
        <end position="639"/>
    </location>
</feature>
<dbReference type="STRING" id="1314781.A0A165PDJ4"/>
<feature type="region of interest" description="Disordered" evidence="3">
    <location>
        <begin position="754"/>
        <end position="789"/>
    </location>
</feature>
<evidence type="ECO:0000313" key="6">
    <source>
        <dbReference type="Proteomes" id="UP000077266"/>
    </source>
</evidence>
<sequence length="936" mass="104287">MDLYTTAFSFPRAPHQPSATDRHISLSENGVEEVTRVVNEAKQAHACSITWSKADHGKGLIFYLSGGYQNVMGARGHILRECPVQTRVTIRVTRSEVMDGSEPRAEFRRRLDEISGQTYTRIIVAKSSTQSALPYLGSGGWGGLETERMAELVVTGPVDCVEIARLRLLVLLDEMNGLHAEALEIDQKLHPIIASRKRSVIQSIQQETSTNIYFPNPLHGLMGPKLGPMAAPSAPGTPQKQDANVIWITGEFYGVQRARDMLYQVSAHKAKTKISADATMIPRKLDWMLTERAEDLRTFMIDNGTFISFPPVGSQTSQITVYGDHRVNINRTLRQIMQLSCSFYVASFWLLPMAYNPLMPQTMNANLAQMPSILTRIANVSGAELVFKTSSFELHGLEAEVIAGINLIFELDIVKNFHHEIRFTLELANEHRDFISGKKNGKINKITQTTNAKVKFETLNDHNFLIELAGNDTGTLAGLYMLQEELPAEISFHVPEVYHKRIIGVGGKSIQKIMKKWGVYVKFSNAEEFAALGGYHENEDNVVARTPAKNAMNLENLKQSVMEMVPPKDKDYVYEPLSIPRRYHRTLLGEKNIFIHDIETKTNSKVRFPDKENASDIVVILGPESQVHIAAAMLLDHVPFEAFLLIPPNPEVPGLCITAEFANTVERIRRDYQVNIVPVSRDSSEVPSSNPGEHAFKFFCQKSNSDYLSAAREQFEQLLQQYNIKTYPFTAPQKRPDSIAGAFAHFPSKLLSTPTLGTSDSKTRTYHSHLPSEAPDLSDVSSERTAHNQTPAYSYTTTDEYRDEENDVFETMADTLAPLPPSRGLPVSRTRQIEALKRGSDSALEAKLKNSKSLFSNRAISLDLAQYNLHHFKDVGSSLPPPSPTESTESNSSPVSGTAPSFPSVYSPPANQTTFRSSSRNDGTDEVTRAMGNTRL</sequence>
<evidence type="ECO:0000313" key="5">
    <source>
        <dbReference type="EMBL" id="KZW02016.1"/>
    </source>
</evidence>
<dbReference type="AlphaFoldDB" id="A0A165PDJ4"/>
<feature type="compositionally biased region" description="Polar residues" evidence="3">
    <location>
        <begin position="909"/>
        <end position="921"/>
    </location>
</feature>
<dbReference type="OrthoDB" id="271862at2759"/>
<dbReference type="SUPFAM" id="SSF54791">
    <property type="entry name" value="Eukaryotic type KH-domain (KH-domain type I)"/>
    <property type="match status" value="4"/>
</dbReference>
<reference evidence="5 6" key="1">
    <citation type="journal article" date="2016" name="Mol. Biol. Evol.">
        <title>Comparative Genomics of Early-Diverging Mushroom-Forming Fungi Provides Insights into the Origins of Lignocellulose Decay Capabilities.</title>
        <authorList>
            <person name="Nagy L.G."/>
            <person name="Riley R."/>
            <person name="Tritt A."/>
            <person name="Adam C."/>
            <person name="Daum C."/>
            <person name="Floudas D."/>
            <person name="Sun H."/>
            <person name="Yadav J.S."/>
            <person name="Pangilinan J."/>
            <person name="Larsson K.H."/>
            <person name="Matsuura K."/>
            <person name="Barry K."/>
            <person name="Labutti K."/>
            <person name="Kuo R."/>
            <person name="Ohm R.A."/>
            <person name="Bhattacharya S.S."/>
            <person name="Shirouzu T."/>
            <person name="Yoshinaga Y."/>
            <person name="Martin F.M."/>
            <person name="Grigoriev I.V."/>
            <person name="Hibbett D.S."/>
        </authorList>
    </citation>
    <scope>NUCLEOTIDE SEQUENCE [LARGE SCALE GENOMIC DNA]</scope>
    <source>
        <strain evidence="5 6">HHB12029</strain>
    </source>
</reference>
<gene>
    <name evidence="5" type="ORF">EXIGLDRAFT_637795</name>
</gene>
<dbReference type="GO" id="GO:0003729">
    <property type="term" value="F:mRNA binding"/>
    <property type="evidence" value="ECO:0007669"/>
    <property type="project" value="TreeGrafter"/>
</dbReference>
<dbReference type="PANTHER" id="PTHR10627">
    <property type="entry name" value="SCP160"/>
    <property type="match status" value="1"/>
</dbReference>
<dbReference type="CDD" id="cd00105">
    <property type="entry name" value="KH-I"/>
    <property type="match status" value="1"/>
</dbReference>
<dbReference type="PANTHER" id="PTHR10627:SF76">
    <property type="entry name" value="KH DOMAIN-CONTAINING PROTEIN YLL032C"/>
    <property type="match status" value="1"/>
</dbReference>
<feature type="region of interest" description="Disordered" evidence="3">
    <location>
        <begin position="875"/>
        <end position="936"/>
    </location>
</feature>
<keyword evidence="6" id="KW-1185">Reference proteome</keyword>
<dbReference type="InterPro" id="IPR004087">
    <property type="entry name" value="KH_dom"/>
</dbReference>
<dbReference type="Proteomes" id="UP000077266">
    <property type="component" value="Unassembled WGS sequence"/>
</dbReference>
<dbReference type="InterPro" id="IPR036612">
    <property type="entry name" value="KH_dom_type_1_sf"/>
</dbReference>
<dbReference type="EMBL" id="KV425890">
    <property type="protein sequence ID" value="KZW02016.1"/>
    <property type="molecule type" value="Genomic_DNA"/>
</dbReference>
<feature type="compositionally biased region" description="Low complexity" evidence="3">
    <location>
        <begin position="885"/>
        <end position="896"/>
    </location>
</feature>
<dbReference type="GO" id="GO:0005737">
    <property type="term" value="C:cytoplasm"/>
    <property type="evidence" value="ECO:0007669"/>
    <property type="project" value="TreeGrafter"/>
</dbReference>
<dbReference type="Pfam" id="PF00013">
    <property type="entry name" value="KH_1"/>
    <property type="match status" value="3"/>
</dbReference>
<proteinExistence type="predicted"/>
<dbReference type="Pfam" id="PF24563">
    <property type="entry name" value="KH_Mug60-KHD4"/>
    <property type="match status" value="1"/>
</dbReference>
<dbReference type="Gene3D" id="3.30.1370.10">
    <property type="entry name" value="K Homology domain, type 1"/>
    <property type="match status" value="3"/>
</dbReference>
<dbReference type="InterPro" id="IPR004088">
    <property type="entry name" value="KH_dom_type_1"/>
</dbReference>
<name>A0A165PDJ4_EXIGL</name>
<evidence type="ECO:0000256" key="2">
    <source>
        <dbReference type="PROSITE-ProRule" id="PRU00117"/>
    </source>
</evidence>
<dbReference type="CDD" id="cd22453">
    <property type="entry name" value="KH-I_MUG60_like"/>
    <property type="match status" value="1"/>
</dbReference>
<keyword evidence="1" id="KW-0677">Repeat</keyword>